<feature type="domain" description="JmjC" evidence="1">
    <location>
        <begin position="115"/>
        <end position="279"/>
    </location>
</feature>
<sequence>MPLRLGPRPIGVSKRFYAIYRPFKDVQVQHLSRENDALHLDPIRPAVLRGSFDAIPAIKKWFKPSLTHRGYHELETHPLQVHGATIVPLELTRAGSFELLNAPLALLLSHMTSAESSDMRLYLAQCPLDDLPKDLQADLPTPNFISRVGKGDVYGSSLWMGLPPTRTPLHRDPNPNLFVQLAGKKVVRLMTPAAGNHLYDRVRSGLGHAHMRGEEMMVGAEMDRLESAVWDYSEGNGKETQGWEATLDSGDGLYIPLGWWHAVRGMGQGVNCSVNWWFR</sequence>
<gene>
    <name evidence="2" type="ORF">EJ04DRAFT_456561</name>
</gene>
<name>A0A9P4RAM6_9PLEO</name>
<dbReference type="Proteomes" id="UP000799444">
    <property type="component" value="Unassembled WGS sequence"/>
</dbReference>
<reference evidence="2" key="1">
    <citation type="journal article" date="2020" name="Stud. Mycol.">
        <title>101 Dothideomycetes genomes: a test case for predicting lifestyles and emergence of pathogens.</title>
        <authorList>
            <person name="Haridas S."/>
            <person name="Albert R."/>
            <person name="Binder M."/>
            <person name="Bloem J."/>
            <person name="Labutti K."/>
            <person name="Salamov A."/>
            <person name="Andreopoulos B."/>
            <person name="Baker S."/>
            <person name="Barry K."/>
            <person name="Bills G."/>
            <person name="Bluhm B."/>
            <person name="Cannon C."/>
            <person name="Castanera R."/>
            <person name="Culley D."/>
            <person name="Daum C."/>
            <person name="Ezra D."/>
            <person name="Gonzalez J."/>
            <person name="Henrissat B."/>
            <person name="Kuo A."/>
            <person name="Liang C."/>
            <person name="Lipzen A."/>
            <person name="Lutzoni F."/>
            <person name="Magnuson J."/>
            <person name="Mondo S."/>
            <person name="Nolan M."/>
            <person name="Ohm R."/>
            <person name="Pangilinan J."/>
            <person name="Park H.-J."/>
            <person name="Ramirez L."/>
            <person name="Alfaro M."/>
            <person name="Sun H."/>
            <person name="Tritt A."/>
            <person name="Yoshinaga Y."/>
            <person name="Zwiers L.-H."/>
            <person name="Turgeon B."/>
            <person name="Goodwin S."/>
            <person name="Spatafora J."/>
            <person name="Crous P."/>
            <person name="Grigoriev I."/>
        </authorList>
    </citation>
    <scope>NUCLEOTIDE SEQUENCE</scope>
    <source>
        <strain evidence="2">CBS 125425</strain>
    </source>
</reference>
<evidence type="ECO:0000313" key="2">
    <source>
        <dbReference type="EMBL" id="KAF2739976.1"/>
    </source>
</evidence>
<comment type="caution">
    <text evidence="2">The sequence shown here is derived from an EMBL/GenBank/DDBJ whole genome shotgun (WGS) entry which is preliminary data.</text>
</comment>
<dbReference type="PANTHER" id="PTHR12461">
    <property type="entry name" value="HYPOXIA-INDUCIBLE FACTOR 1 ALPHA INHIBITOR-RELATED"/>
    <property type="match status" value="1"/>
</dbReference>
<dbReference type="Gene3D" id="2.60.120.650">
    <property type="entry name" value="Cupin"/>
    <property type="match status" value="1"/>
</dbReference>
<protein>
    <submittedName>
        <fullName evidence="2">Clavaminate synthase-like protein</fullName>
    </submittedName>
</protein>
<dbReference type="Pfam" id="PF13621">
    <property type="entry name" value="Cupin_8"/>
    <property type="match status" value="1"/>
</dbReference>
<dbReference type="OrthoDB" id="263283at2759"/>
<proteinExistence type="predicted"/>
<evidence type="ECO:0000259" key="1">
    <source>
        <dbReference type="PROSITE" id="PS51184"/>
    </source>
</evidence>
<dbReference type="PROSITE" id="PS51184">
    <property type="entry name" value="JMJC"/>
    <property type="match status" value="1"/>
</dbReference>
<organism evidence="2 3">
    <name type="scientific">Polyplosphaeria fusca</name>
    <dbReference type="NCBI Taxonomy" id="682080"/>
    <lineage>
        <taxon>Eukaryota</taxon>
        <taxon>Fungi</taxon>
        <taxon>Dikarya</taxon>
        <taxon>Ascomycota</taxon>
        <taxon>Pezizomycotina</taxon>
        <taxon>Dothideomycetes</taxon>
        <taxon>Pleosporomycetidae</taxon>
        <taxon>Pleosporales</taxon>
        <taxon>Tetraplosphaeriaceae</taxon>
        <taxon>Polyplosphaeria</taxon>
    </lineage>
</organism>
<evidence type="ECO:0000313" key="3">
    <source>
        <dbReference type="Proteomes" id="UP000799444"/>
    </source>
</evidence>
<dbReference type="PANTHER" id="PTHR12461:SF105">
    <property type="entry name" value="HYPOXIA-INDUCIBLE FACTOR 1-ALPHA INHIBITOR"/>
    <property type="match status" value="1"/>
</dbReference>
<dbReference type="AlphaFoldDB" id="A0A9P4RAM6"/>
<keyword evidence="3" id="KW-1185">Reference proteome</keyword>
<dbReference type="InterPro" id="IPR003347">
    <property type="entry name" value="JmjC_dom"/>
</dbReference>
<dbReference type="SUPFAM" id="SSF51197">
    <property type="entry name" value="Clavaminate synthase-like"/>
    <property type="match status" value="1"/>
</dbReference>
<dbReference type="EMBL" id="ML996102">
    <property type="protein sequence ID" value="KAF2739976.1"/>
    <property type="molecule type" value="Genomic_DNA"/>
</dbReference>
<dbReference type="InterPro" id="IPR041667">
    <property type="entry name" value="Cupin_8"/>
</dbReference>
<accession>A0A9P4RAM6</accession>